<dbReference type="Pfam" id="PF00528">
    <property type="entry name" value="BPD_transp_1"/>
    <property type="match status" value="1"/>
</dbReference>
<comment type="subcellular location">
    <subcellularLocation>
        <location evidence="1 8">Cell membrane</location>
        <topology evidence="1 8">Multi-pass membrane protein</topology>
    </subcellularLocation>
</comment>
<feature type="transmembrane region" description="Helical" evidence="8">
    <location>
        <begin position="144"/>
        <end position="166"/>
    </location>
</feature>
<accession>A0ABU5E0J2</accession>
<feature type="transmembrane region" description="Helical" evidence="8">
    <location>
        <begin position="243"/>
        <end position="265"/>
    </location>
</feature>
<dbReference type="RefSeq" id="WP_320501478.1">
    <property type="nucleotide sequence ID" value="NZ_JAXCLX010000002.1"/>
</dbReference>
<protein>
    <submittedName>
        <fullName evidence="10">ABC transporter permease</fullName>
    </submittedName>
</protein>
<feature type="transmembrane region" description="Helical" evidence="8">
    <location>
        <begin position="70"/>
        <end position="90"/>
    </location>
</feature>
<comment type="caution">
    <text evidence="10">The sequence shown here is derived from an EMBL/GenBank/DDBJ whole genome shotgun (WGS) entry which is preliminary data.</text>
</comment>
<evidence type="ECO:0000256" key="8">
    <source>
        <dbReference type="RuleBase" id="RU363032"/>
    </source>
</evidence>
<dbReference type="PROSITE" id="PS50928">
    <property type="entry name" value="ABC_TM1"/>
    <property type="match status" value="1"/>
</dbReference>
<dbReference type="InterPro" id="IPR035906">
    <property type="entry name" value="MetI-like_sf"/>
</dbReference>
<name>A0ABU5E0J2_9PROT</name>
<dbReference type="InterPro" id="IPR051789">
    <property type="entry name" value="Bact_Polyamine_Transport"/>
</dbReference>
<gene>
    <name evidence="10" type="ORF">SMD31_13790</name>
</gene>
<evidence type="ECO:0000256" key="6">
    <source>
        <dbReference type="ARBA" id="ARBA00022989"/>
    </source>
</evidence>
<dbReference type="CDD" id="cd06261">
    <property type="entry name" value="TM_PBP2"/>
    <property type="match status" value="1"/>
</dbReference>
<evidence type="ECO:0000256" key="4">
    <source>
        <dbReference type="ARBA" id="ARBA00022475"/>
    </source>
</evidence>
<feature type="transmembrane region" description="Helical" evidence="8">
    <location>
        <begin position="102"/>
        <end position="124"/>
    </location>
</feature>
<dbReference type="PANTHER" id="PTHR43848:SF2">
    <property type="entry name" value="PUTRESCINE TRANSPORT SYSTEM PERMEASE PROTEIN POTI"/>
    <property type="match status" value="1"/>
</dbReference>
<dbReference type="Gene3D" id="1.10.3720.10">
    <property type="entry name" value="MetI-like"/>
    <property type="match status" value="1"/>
</dbReference>
<dbReference type="Proteomes" id="UP001271769">
    <property type="component" value="Unassembled WGS sequence"/>
</dbReference>
<evidence type="ECO:0000256" key="2">
    <source>
        <dbReference type="ARBA" id="ARBA00007069"/>
    </source>
</evidence>
<dbReference type="PANTHER" id="PTHR43848">
    <property type="entry name" value="PUTRESCINE TRANSPORT SYSTEM PERMEASE PROTEIN POTI"/>
    <property type="match status" value="1"/>
</dbReference>
<dbReference type="EMBL" id="JAXCLX010000002">
    <property type="protein sequence ID" value="MDY0873009.1"/>
    <property type="molecule type" value="Genomic_DNA"/>
</dbReference>
<evidence type="ECO:0000256" key="3">
    <source>
        <dbReference type="ARBA" id="ARBA00022448"/>
    </source>
</evidence>
<keyword evidence="3 8" id="KW-0813">Transport</keyword>
<dbReference type="SUPFAM" id="SSF161098">
    <property type="entry name" value="MetI-like"/>
    <property type="match status" value="1"/>
</dbReference>
<keyword evidence="6 8" id="KW-1133">Transmembrane helix</keyword>
<dbReference type="InterPro" id="IPR000515">
    <property type="entry name" value="MetI-like"/>
</dbReference>
<evidence type="ECO:0000313" key="11">
    <source>
        <dbReference type="Proteomes" id="UP001271769"/>
    </source>
</evidence>
<comment type="similarity">
    <text evidence="2">Belongs to the binding-protein-dependent transport system permease family. CysTW subfamily.</text>
</comment>
<evidence type="ECO:0000256" key="1">
    <source>
        <dbReference type="ARBA" id="ARBA00004651"/>
    </source>
</evidence>
<evidence type="ECO:0000313" key="10">
    <source>
        <dbReference type="EMBL" id="MDY0873009.1"/>
    </source>
</evidence>
<keyword evidence="11" id="KW-1185">Reference proteome</keyword>
<sequence length="290" mass="32161">MNSRMVMKAMVGFYICLFFLYLFGPLIVMSITAFNTPSYPQAFPFEGFTLDWFVKLWNHRAMMEGLRNSIIIGLGVVAISVPVGLAASIIMSQIYHRARSLYYLITISPLLTPGVIIGISTVIFWKDVLGVTEFTKAVFYKGMILAILGQASFVSAYCLLIFMARLTRFDRAQEEAALDLGASYPQVFWHILLPFLKPAVVSAVVIGFLSSFENYNTTTFAILADKTLVTVLAGEVRQGTNPALSALAVIIISISLAGAIIFEVLKRREQQKAERAHREAVLAERQEAVV</sequence>
<evidence type="ECO:0000256" key="5">
    <source>
        <dbReference type="ARBA" id="ARBA00022692"/>
    </source>
</evidence>
<keyword evidence="4" id="KW-1003">Cell membrane</keyword>
<proteinExistence type="inferred from homology"/>
<reference evidence="10 11" key="1">
    <citation type="journal article" date="2013" name="Antonie Van Leeuwenhoek">
        <title>Dongia rigui sp. nov., isolated from freshwater of a large wetland in Korea.</title>
        <authorList>
            <person name="Baik K.S."/>
            <person name="Hwang Y.M."/>
            <person name="Choi J.S."/>
            <person name="Kwon J."/>
            <person name="Seong C.N."/>
        </authorList>
    </citation>
    <scope>NUCLEOTIDE SEQUENCE [LARGE SCALE GENOMIC DNA]</scope>
    <source>
        <strain evidence="10 11">04SU4-P</strain>
    </source>
</reference>
<keyword evidence="5 8" id="KW-0812">Transmembrane</keyword>
<feature type="domain" description="ABC transmembrane type-1" evidence="9">
    <location>
        <begin position="66"/>
        <end position="262"/>
    </location>
</feature>
<keyword evidence="7 8" id="KW-0472">Membrane</keyword>
<organism evidence="10 11">
    <name type="scientific">Dongia rigui</name>
    <dbReference type="NCBI Taxonomy" id="940149"/>
    <lineage>
        <taxon>Bacteria</taxon>
        <taxon>Pseudomonadati</taxon>
        <taxon>Pseudomonadota</taxon>
        <taxon>Alphaproteobacteria</taxon>
        <taxon>Rhodospirillales</taxon>
        <taxon>Dongiaceae</taxon>
        <taxon>Dongia</taxon>
    </lineage>
</organism>
<feature type="transmembrane region" description="Helical" evidence="8">
    <location>
        <begin position="12"/>
        <end position="34"/>
    </location>
</feature>
<evidence type="ECO:0000259" key="9">
    <source>
        <dbReference type="PROSITE" id="PS50928"/>
    </source>
</evidence>
<feature type="transmembrane region" description="Helical" evidence="8">
    <location>
        <begin position="187"/>
        <end position="209"/>
    </location>
</feature>
<evidence type="ECO:0000256" key="7">
    <source>
        <dbReference type="ARBA" id="ARBA00023136"/>
    </source>
</evidence>